<keyword evidence="9 15" id="KW-0238">DNA-binding</keyword>
<evidence type="ECO:0000259" key="17">
    <source>
        <dbReference type="PROSITE" id="PS51068"/>
    </source>
</evidence>
<dbReference type="EMBL" id="MIJE01000036">
    <property type="protein sequence ID" value="OEF95597.1"/>
    <property type="molecule type" value="Genomic_DNA"/>
</dbReference>
<comment type="caution">
    <text evidence="18">The sequence shown here is derived from an EMBL/GenBank/DDBJ whole genome shotgun (WGS) entry which is preliminary data.</text>
</comment>
<dbReference type="GO" id="GO:0034039">
    <property type="term" value="F:8-oxo-7,8-dihydroguanine DNA N-glycosylase activity"/>
    <property type="evidence" value="ECO:0007669"/>
    <property type="project" value="TreeGrafter"/>
</dbReference>
<evidence type="ECO:0000256" key="9">
    <source>
        <dbReference type="ARBA" id="ARBA00023125"/>
    </source>
</evidence>
<evidence type="ECO:0000256" key="15">
    <source>
        <dbReference type="HAMAP-Rule" id="MF_00103"/>
    </source>
</evidence>
<evidence type="ECO:0000256" key="8">
    <source>
        <dbReference type="ARBA" id="ARBA00022833"/>
    </source>
</evidence>
<dbReference type="Proteomes" id="UP000094296">
    <property type="component" value="Unassembled WGS sequence"/>
</dbReference>
<dbReference type="GO" id="GO:0140078">
    <property type="term" value="F:class I DNA-(apurinic or apyrimidinic site) endonuclease activity"/>
    <property type="evidence" value="ECO:0007669"/>
    <property type="project" value="UniProtKB-EC"/>
</dbReference>
<dbReference type="GO" id="GO:0008270">
    <property type="term" value="F:zinc ion binding"/>
    <property type="evidence" value="ECO:0007669"/>
    <property type="project" value="UniProtKB-UniRule"/>
</dbReference>
<evidence type="ECO:0000256" key="14">
    <source>
        <dbReference type="ARBA" id="ARBA00044632"/>
    </source>
</evidence>
<feature type="active site" description="Proton donor; for beta-elimination activity" evidence="15">
    <location>
        <position position="59"/>
    </location>
</feature>
<dbReference type="AlphaFoldDB" id="A0A1E5FYS9"/>
<dbReference type="PANTHER" id="PTHR22993">
    <property type="entry name" value="FORMAMIDOPYRIMIDINE-DNA GLYCOSYLASE"/>
    <property type="match status" value="1"/>
</dbReference>
<feature type="active site" description="Proton donor" evidence="15">
    <location>
        <position position="3"/>
    </location>
</feature>
<keyword evidence="19" id="KW-1185">Reference proteome</keyword>
<protein>
    <recommendedName>
        <fullName evidence="15">Formamidopyrimidine-DNA glycosylase</fullName>
        <shortName evidence="15">Fapy-DNA glycosylase</shortName>
        <ecNumber evidence="15">3.2.2.23</ecNumber>
    </recommendedName>
    <alternativeName>
        <fullName evidence="15">DNA-(apurinic or apyrimidinic site) lyase MutM</fullName>
        <shortName evidence="15">AP lyase MutM</shortName>
        <ecNumber evidence="15">4.2.99.18</ecNumber>
    </alternativeName>
</protein>
<comment type="catalytic activity">
    <reaction evidence="14 15">
        <text>2'-deoxyribonucleotide-(2'-deoxyribose 5'-phosphate)-2'-deoxyribonucleotide-DNA = a 3'-end 2'-deoxyribonucleotide-(2,3-dehydro-2,3-deoxyribose 5'-phosphate)-DNA + a 5'-end 5'-phospho-2'-deoxyribonucleoside-DNA + H(+)</text>
        <dbReference type="Rhea" id="RHEA:66592"/>
        <dbReference type="Rhea" id="RHEA-COMP:13180"/>
        <dbReference type="Rhea" id="RHEA-COMP:16897"/>
        <dbReference type="Rhea" id="RHEA-COMP:17067"/>
        <dbReference type="ChEBI" id="CHEBI:15378"/>
        <dbReference type="ChEBI" id="CHEBI:136412"/>
        <dbReference type="ChEBI" id="CHEBI:157695"/>
        <dbReference type="ChEBI" id="CHEBI:167181"/>
        <dbReference type="EC" id="4.2.99.18"/>
    </reaction>
</comment>
<evidence type="ECO:0000256" key="6">
    <source>
        <dbReference type="ARBA" id="ARBA00022771"/>
    </source>
</evidence>
<dbReference type="EC" id="3.2.2.23" evidence="15"/>
<gene>
    <name evidence="15" type="primary">mutM</name>
    <name evidence="15" type="synonym">fpg</name>
    <name evidence="18" type="ORF">BHF68_12165</name>
</gene>
<dbReference type="GO" id="GO:0006284">
    <property type="term" value="P:base-excision repair"/>
    <property type="evidence" value="ECO:0007669"/>
    <property type="project" value="InterPro"/>
</dbReference>
<dbReference type="SUPFAM" id="SSF81624">
    <property type="entry name" value="N-terminal domain of MutM-like DNA repair proteins"/>
    <property type="match status" value="1"/>
</dbReference>
<comment type="subunit">
    <text evidence="3 15">Monomer.</text>
</comment>
<dbReference type="SMART" id="SM00898">
    <property type="entry name" value="Fapy_DNA_glyco"/>
    <property type="match status" value="1"/>
</dbReference>
<comment type="catalytic activity">
    <reaction evidence="1 15">
        <text>Hydrolysis of DNA containing ring-opened 7-methylguanine residues, releasing 2,6-diamino-4-hydroxy-5-(N-methyl)formamidopyrimidine.</text>
        <dbReference type="EC" id="3.2.2.23"/>
    </reaction>
</comment>
<dbReference type="NCBIfam" id="TIGR00577">
    <property type="entry name" value="fpg"/>
    <property type="match status" value="1"/>
</dbReference>
<evidence type="ECO:0000256" key="3">
    <source>
        <dbReference type="ARBA" id="ARBA00011245"/>
    </source>
</evidence>
<evidence type="ECO:0000256" key="10">
    <source>
        <dbReference type="ARBA" id="ARBA00023204"/>
    </source>
</evidence>
<dbReference type="PANTHER" id="PTHR22993:SF9">
    <property type="entry name" value="FORMAMIDOPYRIMIDINE-DNA GLYCOSYLASE"/>
    <property type="match status" value="1"/>
</dbReference>
<dbReference type="InterPro" id="IPR015886">
    <property type="entry name" value="H2TH_FPG"/>
</dbReference>
<dbReference type="Pfam" id="PF01149">
    <property type="entry name" value="Fapy_DNA_glyco"/>
    <property type="match status" value="1"/>
</dbReference>
<dbReference type="PROSITE" id="PS01242">
    <property type="entry name" value="ZF_FPG_1"/>
    <property type="match status" value="1"/>
</dbReference>
<accession>A0A1E5FYS9</accession>
<dbReference type="EC" id="4.2.99.18" evidence="15"/>
<evidence type="ECO:0000313" key="18">
    <source>
        <dbReference type="EMBL" id="OEF95597.1"/>
    </source>
</evidence>
<dbReference type="NCBIfam" id="NF002211">
    <property type="entry name" value="PRK01103.1"/>
    <property type="match status" value="1"/>
</dbReference>
<dbReference type="Pfam" id="PF06827">
    <property type="entry name" value="zf-FPG_IleRS"/>
    <property type="match status" value="1"/>
</dbReference>
<evidence type="ECO:0000256" key="2">
    <source>
        <dbReference type="ARBA" id="ARBA00009409"/>
    </source>
</evidence>
<dbReference type="CDD" id="cd08966">
    <property type="entry name" value="EcFpg-like_N"/>
    <property type="match status" value="1"/>
</dbReference>
<evidence type="ECO:0000256" key="1">
    <source>
        <dbReference type="ARBA" id="ARBA00001668"/>
    </source>
</evidence>
<dbReference type="InterPro" id="IPR035937">
    <property type="entry name" value="FPG_N"/>
</dbReference>
<dbReference type="InterPro" id="IPR012319">
    <property type="entry name" value="FPG_cat"/>
</dbReference>
<dbReference type="Gene3D" id="3.20.190.10">
    <property type="entry name" value="MutM-like, N-terminal"/>
    <property type="match status" value="1"/>
</dbReference>
<sequence length="275" mass="30914">MPELPEVETVRQTLTQLVLNKTIKEVKVSLPRIVRSPLLEDFENILPGKSITAIDRRGKFLLFRLSGGWTLISHLRMEGNYGVFASSEPVVKHTHVIFVFDDGTELRYRDVRQFGTMDLMKTDEVDNRPPINKLGPEPFAEDWTSDVFYKKLKSKKKNIKAALLDQEVVAGVGNIYADEILFRSKVAPMVVAADLSKQKAKSIYENTKQVLAEAIEAGGSSVKSYVNGQGKMGMFQQQLFVYQKHGQPCTVCGREILKTRVAGRGTHYCSKCQKS</sequence>
<evidence type="ECO:0000256" key="4">
    <source>
        <dbReference type="ARBA" id="ARBA00022723"/>
    </source>
</evidence>
<feature type="binding site" evidence="15">
    <location>
        <position position="112"/>
    </location>
    <ligand>
        <name>DNA</name>
        <dbReference type="ChEBI" id="CHEBI:16991"/>
    </ligand>
</feature>
<comment type="function">
    <text evidence="15">Involved in base excision repair of DNA damaged by oxidation or by mutagenic agents. Acts as DNA glycosylase that recognizes and removes damaged bases. Has a preference for oxidized purines, such as 7,8-dihydro-8-oxoguanine (8-oxoG). Has AP (apurinic/apyrimidinic) lyase activity and introduces nicks in the DNA strand. Cleaves the DNA backbone by beta-delta elimination to generate a single-strand break at the site of the removed base with both 3'- and 5'-phosphates.</text>
</comment>
<dbReference type="SMART" id="SM01232">
    <property type="entry name" value="H2TH"/>
    <property type="match status" value="1"/>
</dbReference>
<keyword evidence="10 15" id="KW-0234">DNA repair</keyword>
<dbReference type="InterPro" id="IPR010979">
    <property type="entry name" value="Ribosomal_uS13-like_H2TH"/>
</dbReference>
<dbReference type="InterPro" id="IPR020629">
    <property type="entry name" value="FPG_Glyclase"/>
</dbReference>
<evidence type="ECO:0000259" key="16">
    <source>
        <dbReference type="PROSITE" id="PS51066"/>
    </source>
</evidence>
<organism evidence="18 19">
    <name type="scientific">Desulfuribacillus alkaliarsenatis</name>
    <dbReference type="NCBI Taxonomy" id="766136"/>
    <lineage>
        <taxon>Bacteria</taxon>
        <taxon>Bacillati</taxon>
        <taxon>Bacillota</taxon>
        <taxon>Desulfuribacillia</taxon>
        <taxon>Desulfuribacillales</taxon>
        <taxon>Desulfuribacillaceae</taxon>
        <taxon>Desulfuribacillus</taxon>
    </lineage>
</organism>
<dbReference type="RefSeq" id="WP_069644410.1">
    <property type="nucleotide sequence ID" value="NZ_MIJE01000036.1"/>
</dbReference>
<keyword evidence="4 15" id="KW-0479">Metal-binding</keyword>
<reference evidence="18 19" key="1">
    <citation type="submission" date="2016-09" db="EMBL/GenBank/DDBJ databases">
        <title>Draft genome sequence for the type strain of Desulfuribacillus alkaliarsenatis AHT28, an obligately anaerobic, sulfidogenic bacterium isolated from Russian soda lake sediments.</title>
        <authorList>
            <person name="Abin C.A."/>
            <person name="Hollibaugh J.T."/>
        </authorList>
    </citation>
    <scope>NUCLEOTIDE SEQUENCE [LARGE SCALE GENOMIC DNA]</scope>
    <source>
        <strain evidence="18 19">AHT28</strain>
    </source>
</reference>
<dbReference type="SUPFAM" id="SSF57716">
    <property type="entry name" value="Glucocorticoid receptor-like (DNA-binding domain)"/>
    <property type="match status" value="1"/>
</dbReference>
<dbReference type="GO" id="GO:0003684">
    <property type="term" value="F:damaged DNA binding"/>
    <property type="evidence" value="ECO:0007669"/>
    <property type="project" value="InterPro"/>
</dbReference>
<dbReference type="OrthoDB" id="9800855at2"/>
<dbReference type="HAMAP" id="MF_00103">
    <property type="entry name" value="Fapy_DNA_glycosyl"/>
    <property type="match status" value="1"/>
</dbReference>
<keyword evidence="5 15" id="KW-0227">DNA damage</keyword>
<keyword evidence="8 15" id="KW-0862">Zinc</keyword>
<keyword evidence="11 15" id="KW-0456">Lyase</keyword>
<feature type="active site" description="Schiff-base intermediate with DNA" evidence="15">
    <location>
        <position position="2"/>
    </location>
</feature>
<feature type="active site" description="Proton donor; for delta-elimination activity" evidence="15">
    <location>
        <position position="264"/>
    </location>
</feature>
<evidence type="ECO:0000256" key="12">
    <source>
        <dbReference type="ARBA" id="ARBA00023268"/>
    </source>
</evidence>
<evidence type="ECO:0000256" key="7">
    <source>
        <dbReference type="ARBA" id="ARBA00022801"/>
    </source>
</evidence>
<dbReference type="FunFam" id="1.10.8.50:FF:000003">
    <property type="entry name" value="Formamidopyrimidine-DNA glycosylase"/>
    <property type="match status" value="1"/>
</dbReference>
<feature type="binding site" evidence="15">
    <location>
        <position position="93"/>
    </location>
    <ligand>
        <name>DNA</name>
        <dbReference type="ChEBI" id="CHEBI:16991"/>
    </ligand>
</feature>
<comment type="similarity">
    <text evidence="2 15">Belongs to the FPG family.</text>
</comment>
<evidence type="ECO:0000256" key="11">
    <source>
        <dbReference type="ARBA" id="ARBA00023239"/>
    </source>
</evidence>
<feature type="binding site" evidence="15">
    <location>
        <position position="155"/>
    </location>
    <ligand>
        <name>DNA</name>
        <dbReference type="ChEBI" id="CHEBI:16991"/>
    </ligand>
</feature>
<keyword evidence="12 15" id="KW-0511">Multifunctional enzyme</keyword>
<keyword evidence="7 15" id="KW-0378">Hydrolase</keyword>
<keyword evidence="13 15" id="KW-0326">Glycosidase</keyword>
<dbReference type="PROSITE" id="PS51066">
    <property type="entry name" value="ZF_FPG_2"/>
    <property type="match status" value="1"/>
</dbReference>
<feature type="domain" description="FPG-type" evidence="16">
    <location>
        <begin position="240"/>
        <end position="274"/>
    </location>
</feature>
<dbReference type="Pfam" id="PF06831">
    <property type="entry name" value="H2TH"/>
    <property type="match status" value="1"/>
</dbReference>
<dbReference type="GO" id="GO:0003690">
    <property type="term" value="F:double-stranded DNA binding"/>
    <property type="evidence" value="ECO:0007669"/>
    <property type="project" value="UniProtKB-ARBA"/>
</dbReference>
<comment type="cofactor">
    <cofactor evidence="15">
        <name>Zn(2+)</name>
        <dbReference type="ChEBI" id="CHEBI:29105"/>
    </cofactor>
    <text evidence="15">Binds 1 zinc ion per subunit.</text>
</comment>
<feature type="domain" description="Formamidopyrimidine-DNA glycosylase catalytic" evidence="17">
    <location>
        <begin position="2"/>
        <end position="115"/>
    </location>
</feature>
<keyword evidence="6 15" id="KW-0863">Zinc-finger</keyword>
<dbReference type="Gene3D" id="1.10.8.50">
    <property type="match status" value="1"/>
</dbReference>
<dbReference type="InterPro" id="IPR000214">
    <property type="entry name" value="Znf_DNA_glyclase/AP_lyase"/>
</dbReference>
<name>A0A1E5FYS9_9FIRM</name>
<dbReference type="SUPFAM" id="SSF46946">
    <property type="entry name" value="S13-like H2TH domain"/>
    <property type="match status" value="1"/>
</dbReference>
<dbReference type="InterPro" id="IPR010663">
    <property type="entry name" value="Znf_FPG/IleRS"/>
</dbReference>
<dbReference type="STRING" id="766136.BHF68_12165"/>
<evidence type="ECO:0000256" key="5">
    <source>
        <dbReference type="ARBA" id="ARBA00022763"/>
    </source>
</evidence>
<evidence type="ECO:0000313" key="19">
    <source>
        <dbReference type="Proteomes" id="UP000094296"/>
    </source>
</evidence>
<proteinExistence type="inferred from homology"/>
<dbReference type="InterPro" id="IPR015887">
    <property type="entry name" value="DNA_glyclase_Znf_dom_DNA_BS"/>
</dbReference>
<dbReference type="FunFam" id="3.20.190.10:FF:000001">
    <property type="entry name" value="Formamidopyrimidine-DNA glycosylase"/>
    <property type="match status" value="1"/>
</dbReference>
<evidence type="ECO:0000256" key="13">
    <source>
        <dbReference type="ARBA" id="ARBA00023295"/>
    </source>
</evidence>
<dbReference type="PROSITE" id="PS51068">
    <property type="entry name" value="FPG_CAT"/>
    <property type="match status" value="1"/>
</dbReference>